<evidence type="ECO:0000256" key="7">
    <source>
        <dbReference type="ARBA" id="ARBA00022917"/>
    </source>
</evidence>
<dbReference type="GO" id="GO:0005829">
    <property type="term" value="C:cytosol"/>
    <property type="evidence" value="ECO:0007669"/>
    <property type="project" value="TreeGrafter"/>
</dbReference>
<dbReference type="PANTHER" id="PTHR11766:SF0">
    <property type="entry name" value="TYROSINE--TRNA LIGASE, MITOCHONDRIAL"/>
    <property type="match status" value="1"/>
</dbReference>
<comment type="caution">
    <text evidence="14">The sequence shown here is derived from an EMBL/GenBank/DDBJ whole genome shotgun (WGS) entry which is preliminary data.</text>
</comment>
<evidence type="ECO:0000256" key="6">
    <source>
        <dbReference type="ARBA" id="ARBA00022884"/>
    </source>
</evidence>
<comment type="similarity">
    <text evidence="10 11">Belongs to the class-I aminoacyl-tRNA synthetase family. TyrS type 1 subfamily.</text>
</comment>
<keyword evidence="3 11" id="KW-0436">Ligase</keyword>
<name>A0A2M7G299_9BACT</name>
<dbReference type="InterPro" id="IPR054608">
    <property type="entry name" value="SYY-like_C"/>
</dbReference>
<dbReference type="InterPro" id="IPR002305">
    <property type="entry name" value="aa-tRNA-synth_Ic"/>
</dbReference>
<dbReference type="Proteomes" id="UP000231019">
    <property type="component" value="Unassembled WGS sequence"/>
</dbReference>
<dbReference type="FunFam" id="3.40.50.620:FF:000008">
    <property type="entry name" value="Tyrosine--tRNA ligase"/>
    <property type="match status" value="1"/>
</dbReference>
<dbReference type="HAMAP" id="MF_02006">
    <property type="entry name" value="Tyr_tRNA_synth_type1"/>
    <property type="match status" value="1"/>
</dbReference>
<keyword evidence="2 11" id="KW-0963">Cytoplasm</keyword>
<comment type="function">
    <text evidence="11">Catalyzes the attachment of tyrosine to tRNA(Tyr) in a two-step reaction: tyrosine is first activated by ATP to form Tyr-AMP and then transferred to the acceptor end of tRNA(Tyr).</text>
</comment>
<dbReference type="InterPro" id="IPR002307">
    <property type="entry name" value="Tyr-tRNA-ligase"/>
</dbReference>
<keyword evidence="6 12" id="KW-0694">RNA-binding</keyword>
<dbReference type="InterPro" id="IPR014729">
    <property type="entry name" value="Rossmann-like_a/b/a_fold"/>
</dbReference>
<dbReference type="AlphaFoldDB" id="A0A2M7G299"/>
<feature type="binding site" evidence="11">
    <location>
        <position position="173"/>
    </location>
    <ligand>
        <name>L-tyrosine</name>
        <dbReference type="ChEBI" id="CHEBI:58315"/>
    </ligand>
</feature>
<evidence type="ECO:0000256" key="12">
    <source>
        <dbReference type="PROSITE-ProRule" id="PRU00182"/>
    </source>
</evidence>
<evidence type="ECO:0000256" key="9">
    <source>
        <dbReference type="ARBA" id="ARBA00048248"/>
    </source>
</evidence>
<dbReference type="Gene3D" id="1.10.240.10">
    <property type="entry name" value="Tyrosyl-Transfer RNA Synthetase"/>
    <property type="match status" value="1"/>
</dbReference>
<feature type="domain" description="Tyrosine--tRNA ligase SYY-like C-terminal" evidence="13">
    <location>
        <begin position="337"/>
        <end position="422"/>
    </location>
</feature>
<dbReference type="CDD" id="cd00805">
    <property type="entry name" value="TyrRS_core"/>
    <property type="match status" value="1"/>
</dbReference>
<dbReference type="NCBIfam" id="TIGR00234">
    <property type="entry name" value="tyrS"/>
    <property type="match status" value="1"/>
</dbReference>
<gene>
    <name evidence="11" type="primary">tyrS</name>
    <name evidence="14" type="ORF">COW36_16300</name>
</gene>
<dbReference type="Pfam" id="PF00579">
    <property type="entry name" value="tRNA-synt_1b"/>
    <property type="match status" value="1"/>
</dbReference>
<dbReference type="CDD" id="cd00165">
    <property type="entry name" value="S4"/>
    <property type="match status" value="1"/>
</dbReference>
<keyword evidence="4 11" id="KW-0547">Nucleotide-binding</keyword>
<dbReference type="GO" id="GO:0005524">
    <property type="term" value="F:ATP binding"/>
    <property type="evidence" value="ECO:0007669"/>
    <property type="project" value="UniProtKB-UniRule"/>
</dbReference>
<dbReference type="EMBL" id="PFFQ01000047">
    <property type="protein sequence ID" value="PIW15697.1"/>
    <property type="molecule type" value="Genomic_DNA"/>
</dbReference>
<feature type="short sequence motif" description="'KMSKS' region" evidence="11">
    <location>
        <begin position="233"/>
        <end position="237"/>
    </location>
</feature>
<dbReference type="GO" id="GO:0006437">
    <property type="term" value="P:tyrosyl-tRNA aminoacylation"/>
    <property type="evidence" value="ECO:0007669"/>
    <property type="project" value="UniProtKB-UniRule"/>
</dbReference>
<dbReference type="Gene3D" id="3.10.290.10">
    <property type="entry name" value="RNA-binding S4 domain"/>
    <property type="match status" value="1"/>
</dbReference>
<reference evidence="14 15" key="1">
    <citation type="submission" date="2017-09" db="EMBL/GenBank/DDBJ databases">
        <title>Depth-based differentiation of microbial function through sediment-hosted aquifers and enrichment of novel symbionts in the deep terrestrial subsurface.</title>
        <authorList>
            <person name="Probst A.J."/>
            <person name="Ladd B."/>
            <person name="Jarett J.K."/>
            <person name="Geller-Mcgrath D.E."/>
            <person name="Sieber C.M."/>
            <person name="Emerson J.B."/>
            <person name="Anantharaman K."/>
            <person name="Thomas B.C."/>
            <person name="Malmstrom R."/>
            <person name="Stieglmeier M."/>
            <person name="Klingl A."/>
            <person name="Woyke T."/>
            <person name="Ryan C.M."/>
            <person name="Banfield J.F."/>
        </authorList>
    </citation>
    <scope>NUCLEOTIDE SEQUENCE [LARGE SCALE GENOMIC DNA]</scope>
    <source>
        <strain evidence="14">CG17_big_fil_post_rev_8_21_14_2_50_48_46</strain>
    </source>
</reference>
<dbReference type="SUPFAM" id="SSF52374">
    <property type="entry name" value="Nucleotidylyl transferase"/>
    <property type="match status" value="1"/>
</dbReference>
<evidence type="ECO:0000256" key="1">
    <source>
        <dbReference type="ARBA" id="ARBA00004496"/>
    </source>
</evidence>
<feature type="binding site" evidence="11">
    <location>
        <position position="36"/>
    </location>
    <ligand>
        <name>L-tyrosine</name>
        <dbReference type="ChEBI" id="CHEBI:58315"/>
    </ligand>
</feature>
<dbReference type="PRINTS" id="PR01040">
    <property type="entry name" value="TRNASYNTHTYR"/>
</dbReference>
<evidence type="ECO:0000259" key="13">
    <source>
        <dbReference type="Pfam" id="PF22421"/>
    </source>
</evidence>
<organism evidence="14 15">
    <name type="scientific">bacterium (Candidatus Blackallbacteria) CG17_big_fil_post_rev_8_21_14_2_50_48_46</name>
    <dbReference type="NCBI Taxonomy" id="2014261"/>
    <lineage>
        <taxon>Bacteria</taxon>
        <taxon>Candidatus Blackallbacteria</taxon>
    </lineage>
</organism>
<dbReference type="GO" id="GO:0003723">
    <property type="term" value="F:RNA binding"/>
    <property type="evidence" value="ECO:0007669"/>
    <property type="project" value="UniProtKB-KW"/>
</dbReference>
<feature type="binding site" evidence="11">
    <location>
        <position position="236"/>
    </location>
    <ligand>
        <name>ATP</name>
        <dbReference type="ChEBI" id="CHEBI:30616"/>
    </ligand>
</feature>
<accession>A0A2M7G299</accession>
<dbReference type="FunFam" id="1.10.240.10:FF:000001">
    <property type="entry name" value="Tyrosine--tRNA ligase"/>
    <property type="match status" value="1"/>
</dbReference>
<comment type="catalytic activity">
    <reaction evidence="9 11">
        <text>tRNA(Tyr) + L-tyrosine + ATP = L-tyrosyl-tRNA(Tyr) + AMP + diphosphate + H(+)</text>
        <dbReference type="Rhea" id="RHEA:10220"/>
        <dbReference type="Rhea" id="RHEA-COMP:9706"/>
        <dbReference type="Rhea" id="RHEA-COMP:9707"/>
        <dbReference type="ChEBI" id="CHEBI:15378"/>
        <dbReference type="ChEBI" id="CHEBI:30616"/>
        <dbReference type="ChEBI" id="CHEBI:33019"/>
        <dbReference type="ChEBI" id="CHEBI:58315"/>
        <dbReference type="ChEBI" id="CHEBI:78442"/>
        <dbReference type="ChEBI" id="CHEBI:78536"/>
        <dbReference type="ChEBI" id="CHEBI:456215"/>
        <dbReference type="EC" id="6.1.1.1"/>
    </reaction>
</comment>
<keyword evidence="8 11" id="KW-0030">Aminoacyl-tRNA synthetase</keyword>
<evidence type="ECO:0000256" key="3">
    <source>
        <dbReference type="ARBA" id="ARBA00022598"/>
    </source>
</evidence>
<dbReference type="Pfam" id="PF22421">
    <property type="entry name" value="SYY_C-terminal"/>
    <property type="match status" value="1"/>
</dbReference>
<keyword evidence="7 11" id="KW-0648">Protein biosynthesis</keyword>
<evidence type="ECO:0000313" key="14">
    <source>
        <dbReference type="EMBL" id="PIW15697.1"/>
    </source>
</evidence>
<comment type="subcellular location">
    <subcellularLocation>
        <location evidence="1 11">Cytoplasm</location>
    </subcellularLocation>
</comment>
<sequence>MSQDLLEALQQRGMLEQISDPEGIRDTLRQGPTTLYIGFDPTATSLHIGNLLPIMLLAHFQRAGHRPICLVGGATGMIGDPSGRSSERVLLTEDKVDANLESIRRQLSRFLRFEGENAALMTNNHDWIGPMSYIDWLREVGKYFSVNYMIAKESVRRRLEDRDQGISYTEFSYMLLQAYDFLHLFRTENCKIQAGGNDQWGNITAGIDLVRKTTGQTSFGLTIPLLTTSSGEKFGKSAGNAVWLDAEMTSPYQFYQYWIQADDRDVERFLRIFTFLGLDEISTLCAEHAEKPEQRLAQKRLAAEVTRIVHGEEALEKVLLASEVLFGREITGLSDADLSAVFADVPSTLIARNRLQGELTLTELLRETGMSKSNGEARRLIQGGGVYLNNRKCNDPLLLIDEKALASESMLVLRSGKKNYHLARFSS</sequence>
<dbReference type="InterPro" id="IPR036986">
    <property type="entry name" value="S4_RNA-bd_sf"/>
</dbReference>
<dbReference type="PANTHER" id="PTHR11766">
    <property type="entry name" value="TYROSYL-TRNA SYNTHETASE"/>
    <property type="match status" value="1"/>
</dbReference>
<protein>
    <recommendedName>
        <fullName evidence="11">Tyrosine--tRNA ligase</fullName>
        <ecNumber evidence="11">6.1.1.1</ecNumber>
    </recommendedName>
    <alternativeName>
        <fullName evidence="11">Tyrosyl-tRNA synthetase</fullName>
        <shortName evidence="11">TyrRS</shortName>
    </alternativeName>
</protein>
<evidence type="ECO:0000256" key="8">
    <source>
        <dbReference type="ARBA" id="ARBA00023146"/>
    </source>
</evidence>
<evidence type="ECO:0000256" key="4">
    <source>
        <dbReference type="ARBA" id="ARBA00022741"/>
    </source>
</evidence>
<evidence type="ECO:0000256" key="2">
    <source>
        <dbReference type="ARBA" id="ARBA00022490"/>
    </source>
</evidence>
<dbReference type="SUPFAM" id="SSF55174">
    <property type="entry name" value="Alpha-L RNA-binding motif"/>
    <property type="match status" value="1"/>
</dbReference>
<keyword evidence="5 11" id="KW-0067">ATP-binding</keyword>
<comment type="subunit">
    <text evidence="11">Homodimer.</text>
</comment>
<dbReference type="GO" id="GO:0004831">
    <property type="term" value="F:tyrosine-tRNA ligase activity"/>
    <property type="evidence" value="ECO:0007669"/>
    <property type="project" value="UniProtKB-UniRule"/>
</dbReference>
<dbReference type="GO" id="GO:0042803">
    <property type="term" value="F:protein homodimerization activity"/>
    <property type="evidence" value="ECO:0007669"/>
    <property type="project" value="UniProtKB-ARBA"/>
</dbReference>
<feature type="short sequence motif" description="'HIGH' region" evidence="11">
    <location>
        <begin position="41"/>
        <end position="50"/>
    </location>
</feature>
<evidence type="ECO:0000313" key="15">
    <source>
        <dbReference type="Proteomes" id="UP000231019"/>
    </source>
</evidence>
<proteinExistence type="inferred from homology"/>
<evidence type="ECO:0000256" key="10">
    <source>
        <dbReference type="ARBA" id="ARBA00060965"/>
    </source>
</evidence>
<evidence type="ECO:0000256" key="5">
    <source>
        <dbReference type="ARBA" id="ARBA00022840"/>
    </source>
</evidence>
<dbReference type="EC" id="6.1.1.1" evidence="11"/>
<evidence type="ECO:0000256" key="11">
    <source>
        <dbReference type="HAMAP-Rule" id="MF_02006"/>
    </source>
</evidence>
<feature type="binding site" evidence="11">
    <location>
        <position position="177"/>
    </location>
    <ligand>
        <name>L-tyrosine</name>
        <dbReference type="ChEBI" id="CHEBI:58315"/>
    </ligand>
</feature>
<dbReference type="InterPro" id="IPR024107">
    <property type="entry name" value="Tyr-tRNA-ligase_bac_1"/>
</dbReference>
<dbReference type="PROSITE" id="PS50889">
    <property type="entry name" value="S4"/>
    <property type="match status" value="1"/>
</dbReference>
<dbReference type="InterPro" id="IPR024088">
    <property type="entry name" value="Tyr-tRNA-ligase_bac-type"/>
</dbReference>
<dbReference type="Gene3D" id="3.40.50.620">
    <property type="entry name" value="HUPs"/>
    <property type="match status" value="1"/>
</dbReference>